<gene>
    <name evidence="2" type="ORF">MMOR_32050</name>
</gene>
<evidence type="ECO:0000313" key="2">
    <source>
        <dbReference type="EMBL" id="BBX02269.1"/>
    </source>
</evidence>
<dbReference type="KEGG" id="mmor:MMOR_32050"/>
<dbReference type="EMBL" id="AP022560">
    <property type="protein sequence ID" value="BBX02269.1"/>
    <property type="molecule type" value="Genomic_DNA"/>
</dbReference>
<keyword evidence="3" id="KW-1185">Reference proteome</keyword>
<dbReference type="AlphaFoldDB" id="A0AAD1M7B6"/>
<organism evidence="2 3">
    <name type="scientific">Mycolicibacterium moriokaense</name>
    <dbReference type="NCBI Taxonomy" id="39691"/>
    <lineage>
        <taxon>Bacteria</taxon>
        <taxon>Bacillati</taxon>
        <taxon>Actinomycetota</taxon>
        <taxon>Actinomycetes</taxon>
        <taxon>Mycobacteriales</taxon>
        <taxon>Mycobacteriaceae</taxon>
        <taxon>Mycolicibacterium</taxon>
    </lineage>
</organism>
<feature type="region of interest" description="Disordered" evidence="1">
    <location>
        <begin position="69"/>
        <end position="118"/>
    </location>
</feature>
<dbReference type="RefSeq" id="WP_083157698.1">
    <property type="nucleotide sequence ID" value="NZ_AP022560.1"/>
</dbReference>
<protein>
    <submittedName>
        <fullName evidence="2">Uncharacterized protein</fullName>
    </submittedName>
</protein>
<evidence type="ECO:0000313" key="3">
    <source>
        <dbReference type="Proteomes" id="UP000466681"/>
    </source>
</evidence>
<evidence type="ECO:0000256" key="1">
    <source>
        <dbReference type="SAM" id="MobiDB-lite"/>
    </source>
</evidence>
<feature type="region of interest" description="Disordered" evidence="1">
    <location>
        <begin position="23"/>
        <end position="46"/>
    </location>
</feature>
<dbReference type="Proteomes" id="UP000466681">
    <property type="component" value="Chromosome"/>
</dbReference>
<name>A0AAD1M7B6_9MYCO</name>
<sequence>MNRQEREHLLAVLTDDELEQLRARGVDVGAPDDAAASSDADAQDDPARKFLRAIMAERERDWIAEVAERFSAPSQPKPRRGNHVAREGGNPGKPTPTDRQRLSDFVKTITDPTHEPTL</sequence>
<accession>A0AAD1M7B6</accession>
<feature type="compositionally biased region" description="Low complexity" evidence="1">
    <location>
        <begin position="26"/>
        <end position="40"/>
    </location>
</feature>
<reference evidence="2 3" key="1">
    <citation type="journal article" date="2019" name="Emerg. Microbes Infect.">
        <title>Comprehensive subspecies identification of 175 nontuberculous mycobacteria species based on 7547 genomic profiles.</title>
        <authorList>
            <person name="Matsumoto Y."/>
            <person name="Kinjo T."/>
            <person name="Motooka D."/>
            <person name="Nabeya D."/>
            <person name="Jung N."/>
            <person name="Uechi K."/>
            <person name="Horii T."/>
            <person name="Iida T."/>
            <person name="Fujita J."/>
            <person name="Nakamura S."/>
        </authorList>
    </citation>
    <scope>NUCLEOTIDE SEQUENCE [LARGE SCALE GENOMIC DNA]</scope>
    <source>
        <strain evidence="2 3">JCM 6375</strain>
    </source>
</reference>
<proteinExistence type="predicted"/>